<dbReference type="RefSeq" id="WP_086312008.1">
    <property type="nucleotide sequence ID" value="NZ_CP147244.1"/>
</dbReference>
<keyword evidence="2" id="KW-1185">Reference proteome</keyword>
<organism evidence="1 2">
    <name type="scientific">Candidatus Enterococcus palustris</name>
    <dbReference type="NCBI Taxonomy" id="1834189"/>
    <lineage>
        <taxon>Bacteria</taxon>
        <taxon>Bacillati</taxon>
        <taxon>Bacillota</taxon>
        <taxon>Bacilli</taxon>
        <taxon>Lactobacillales</taxon>
        <taxon>Enterococcaceae</taxon>
        <taxon>Enterococcus</taxon>
    </lineage>
</organism>
<dbReference type="AlphaFoldDB" id="A0AAQ3Y8G3"/>
<dbReference type="Proteomes" id="UP000194948">
    <property type="component" value="Chromosome"/>
</dbReference>
<accession>A0AAQ3Y8G3</accession>
<proteinExistence type="predicted"/>
<dbReference type="Gene3D" id="3.10.450.130">
    <property type="entry name" value="folded 79 residue fragment of lin0334 like domains"/>
    <property type="match status" value="1"/>
</dbReference>
<evidence type="ECO:0008006" key="3">
    <source>
        <dbReference type="Google" id="ProtNLM"/>
    </source>
</evidence>
<dbReference type="EMBL" id="CP147244">
    <property type="protein sequence ID" value="WYK02111.1"/>
    <property type="molecule type" value="Genomic_DNA"/>
</dbReference>
<reference evidence="1 2" key="2">
    <citation type="submission" date="2024-03" db="EMBL/GenBank/DDBJ databases">
        <title>The Genome Sequence of Enterococcus sp. DIV0205d.</title>
        <authorList>
            <consortium name="The Broad Institute Genomics Platform"/>
            <consortium name="The Broad Institute Microbial Omics Core"/>
            <consortium name="The Broad Institute Genomic Center for Infectious Diseases"/>
            <person name="Earl A."/>
            <person name="Manson A."/>
            <person name="Gilmore M."/>
            <person name="Schwartman J."/>
            <person name="Shea T."/>
            <person name="Abouelleil A."/>
            <person name="Cao P."/>
            <person name="Chapman S."/>
            <person name="Cusick C."/>
            <person name="Young S."/>
            <person name="Neafsey D."/>
            <person name="Nusbaum C."/>
            <person name="Birren B."/>
        </authorList>
    </citation>
    <scope>NUCLEOTIDE SEQUENCE [LARGE SCALE GENOMIC DNA]</scope>
    <source>
        <strain evidence="1 2">7F3_DIV0205</strain>
    </source>
</reference>
<name>A0AAQ3Y8G3_9ENTE</name>
<evidence type="ECO:0000313" key="2">
    <source>
        <dbReference type="Proteomes" id="UP000194948"/>
    </source>
</evidence>
<protein>
    <recommendedName>
        <fullName evidence="3">DUF1433 domain-containing protein</fullName>
    </recommendedName>
</protein>
<reference evidence="2" key="1">
    <citation type="submission" date="2017-05" db="EMBL/GenBank/DDBJ databases">
        <title>The Genome Sequence of EEnterococcus faecalis 9F2_4866.</title>
        <authorList>
            <consortium name="The Broad Institute Genomics Platform"/>
            <consortium name="The Broad Institute Genomic Center for Infectious Diseases"/>
            <person name="Earl A."/>
            <person name="Manson A."/>
            <person name="Schwartman J."/>
            <person name="Gilmore M."/>
            <person name="Abouelleil A."/>
            <person name="Cao P."/>
            <person name="Chapman S."/>
            <person name="Cusick C."/>
            <person name="Shea T."/>
            <person name="Young S."/>
            <person name="Neafsey D."/>
            <person name="Nusbaum C."/>
            <person name="Birren B."/>
        </authorList>
    </citation>
    <scope>NUCLEOTIDE SEQUENCE [LARGE SCALE GENOMIC DNA]</scope>
    <source>
        <strain evidence="2">7F3_DIV0205</strain>
    </source>
</reference>
<gene>
    <name evidence="1" type="ORF">A5821_003254</name>
</gene>
<sequence>MNKKVVLVLGIIITLCLVVGGKYYMKIKNTEQRELEVKKEIALFIVQNYQEIKEIEFGEFSQIKETGSWHVVTTINSNSVVQFDLNTLEKKDDFHLAYNENDFHLEKRAKKNISIDLSNVNVNYGGEYGNR</sequence>
<evidence type="ECO:0000313" key="1">
    <source>
        <dbReference type="EMBL" id="WYK02111.1"/>
    </source>
</evidence>